<dbReference type="PRINTS" id="PR00385">
    <property type="entry name" value="P450"/>
</dbReference>
<evidence type="ECO:0000256" key="3">
    <source>
        <dbReference type="ARBA" id="ARBA00022723"/>
    </source>
</evidence>
<dbReference type="KEGG" id="pmet:G4Y79_20225"/>
<protein>
    <submittedName>
        <fullName evidence="9">Cytochrome P450</fullName>
    </submittedName>
</protein>
<dbReference type="InterPro" id="IPR002403">
    <property type="entry name" value="Cyt_P450_E_grp-IV"/>
</dbReference>
<keyword evidence="2 7" id="KW-0349">Heme</keyword>
<dbReference type="GO" id="GO:0016125">
    <property type="term" value="P:sterol metabolic process"/>
    <property type="evidence" value="ECO:0007669"/>
    <property type="project" value="TreeGrafter"/>
</dbReference>
<dbReference type="PANTHER" id="PTHR24286:SF384">
    <property type="entry name" value="P450, PUTATIVE (EUROFUNG)-RELATED"/>
    <property type="match status" value="1"/>
</dbReference>
<comment type="cofactor">
    <cofactor evidence="7">
        <name>heme</name>
        <dbReference type="ChEBI" id="CHEBI:30413"/>
    </cofactor>
</comment>
<feature type="binding site" description="axial binding residue" evidence="7">
    <location>
        <position position="387"/>
    </location>
    <ligand>
        <name>heme</name>
        <dbReference type="ChEBI" id="CHEBI:30413"/>
    </ligand>
    <ligandPart>
        <name>Fe</name>
        <dbReference type="ChEBI" id="CHEBI:18248"/>
    </ligandPart>
</feature>
<evidence type="ECO:0000256" key="4">
    <source>
        <dbReference type="ARBA" id="ARBA00023002"/>
    </source>
</evidence>
<dbReference type="RefSeq" id="WP_195170061.1">
    <property type="nucleotide sequence ID" value="NZ_CP062983.1"/>
</dbReference>
<dbReference type="InterPro" id="IPR001128">
    <property type="entry name" value="Cyt_P450"/>
</dbReference>
<dbReference type="PRINTS" id="PR00465">
    <property type="entry name" value="EP450IV"/>
</dbReference>
<evidence type="ECO:0000256" key="8">
    <source>
        <dbReference type="RuleBase" id="RU000461"/>
    </source>
</evidence>
<evidence type="ECO:0000256" key="5">
    <source>
        <dbReference type="ARBA" id="ARBA00023004"/>
    </source>
</evidence>
<evidence type="ECO:0000313" key="10">
    <source>
        <dbReference type="Proteomes" id="UP000594468"/>
    </source>
</evidence>
<dbReference type="AlphaFoldDB" id="A0A7S8IDX4"/>
<name>A0A7S8IDX4_9CHLR</name>
<keyword evidence="10" id="KW-1185">Reference proteome</keyword>
<dbReference type="PANTHER" id="PTHR24286">
    <property type="entry name" value="CYTOCHROME P450 26"/>
    <property type="match status" value="1"/>
</dbReference>
<dbReference type="InterPro" id="IPR036396">
    <property type="entry name" value="Cyt_P450_sf"/>
</dbReference>
<gene>
    <name evidence="9" type="ORF">G4Y79_20225</name>
</gene>
<dbReference type="CDD" id="cd11044">
    <property type="entry name" value="CYP120A1_CYP26-like"/>
    <property type="match status" value="1"/>
</dbReference>
<dbReference type="PROSITE" id="PS00086">
    <property type="entry name" value="CYTOCHROME_P450"/>
    <property type="match status" value="1"/>
</dbReference>
<reference evidence="9 10" key="1">
    <citation type="submission" date="2020-02" db="EMBL/GenBank/DDBJ databases">
        <authorList>
            <person name="Zheng R.K."/>
            <person name="Sun C.M."/>
        </authorList>
    </citation>
    <scope>NUCLEOTIDE SEQUENCE [LARGE SCALE GENOMIC DNA]</scope>
    <source>
        <strain evidence="10">rifampicinis</strain>
    </source>
</reference>
<dbReference type="GO" id="GO:0005506">
    <property type="term" value="F:iron ion binding"/>
    <property type="evidence" value="ECO:0007669"/>
    <property type="project" value="InterPro"/>
</dbReference>
<proteinExistence type="inferred from homology"/>
<dbReference type="Pfam" id="PF00067">
    <property type="entry name" value="p450"/>
    <property type="match status" value="1"/>
</dbReference>
<dbReference type="Gene3D" id="1.10.630.10">
    <property type="entry name" value="Cytochrome P450"/>
    <property type="match status" value="1"/>
</dbReference>
<evidence type="ECO:0000256" key="6">
    <source>
        <dbReference type="ARBA" id="ARBA00023033"/>
    </source>
</evidence>
<evidence type="ECO:0000313" key="9">
    <source>
        <dbReference type="EMBL" id="QPC81991.1"/>
    </source>
</evidence>
<dbReference type="InterPro" id="IPR017972">
    <property type="entry name" value="Cyt_P450_CS"/>
</dbReference>
<dbReference type="SUPFAM" id="SSF48264">
    <property type="entry name" value="Cytochrome P450"/>
    <property type="match status" value="1"/>
</dbReference>
<keyword evidence="4 8" id="KW-0560">Oxidoreductase</keyword>
<organism evidence="9 10">
    <name type="scientific">Phototrophicus methaneseepsis</name>
    <dbReference type="NCBI Taxonomy" id="2710758"/>
    <lineage>
        <taxon>Bacteria</taxon>
        <taxon>Bacillati</taxon>
        <taxon>Chloroflexota</taxon>
        <taxon>Candidatus Thermofontia</taxon>
        <taxon>Phototrophicales</taxon>
        <taxon>Phototrophicaceae</taxon>
        <taxon>Phototrophicus</taxon>
    </lineage>
</organism>
<dbReference type="Proteomes" id="UP000594468">
    <property type="component" value="Chromosome"/>
</dbReference>
<dbReference type="GO" id="GO:0020037">
    <property type="term" value="F:heme binding"/>
    <property type="evidence" value="ECO:0007669"/>
    <property type="project" value="InterPro"/>
</dbReference>
<evidence type="ECO:0000256" key="1">
    <source>
        <dbReference type="ARBA" id="ARBA00010617"/>
    </source>
</evidence>
<dbReference type="GO" id="GO:0016705">
    <property type="term" value="F:oxidoreductase activity, acting on paired donors, with incorporation or reduction of molecular oxygen"/>
    <property type="evidence" value="ECO:0007669"/>
    <property type="project" value="InterPro"/>
</dbReference>
<sequence length="439" mass="50133">MAATSANQKPLPPGSLGLPFIGEPPRLLDTYYLMAQYAKYGPVYKTRVLGRNVAVFMGPEANRFLLQTGMHHFIWRDGWPPTFKELLGESLFVQDGDEHRIKRRLIMPAFHRQALHHYLGTMDEIARRYVAKWAQMGQFGWLQQNKQYTFEVASTLLTGSQPGDDIERLSHLFVTLTRGFVTLPLRWSWTPYGRALAARQELLKYIDRAIENRRQNPTHDALSLLVQTRDEEGNALSNEELQAQTLLLLFAGHETSASMLTSLAMALAQSPHVWEKARAEQEALHIGDALTMEHLRQMPYLDQVLKEVERMYPPVPAGFRAVTETFEFNGYTIPKGWTALYPINAAHRDPAVYTEPDAFDPDRFSPERNENSAPFSLVGFGGGPRVCVGFAFAQLEMKVLLSHLLRGYTWELLPRQNLSTYYRPTLMPKDGMQVIFHKR</sequence>
<keyword evidence="6 8" id="KW-0503">Monooxygenase</keyword>
<dbReference type="EMBL" id="CP062983">
    <property type="protein sequence ID" value="QPC81991.1"/>
    <property type="molecule type" value="Genomic_DNA"/>
</dbReference>
<comment type="similarity">
    <text evidence="1 8">Belongs to the cytochrome P450 family.</text>
</comment>
<accession>A0A7S8IDX4</accession>
<evidence type="ECO:0000256" key="2">
    <source>
        <dbReference type="ARBA" id="ARBA00022617"/>
    </source>
</evidence>
<dbReference type="GO" id="GO:0004497">
    <property type="term" value="F:monooxygenase activity"/>
    <property type="evidence" value="ECO:0007669"/>
    <property type="project" value="UniProtKB-KW"/>
</dbReference>
<evidence type="ECO:0000256" key="7">
    <source>
        <dbReference type="PIRSR" id="PIRSR602403-1"/>
    </source>
</evidence>
<keyword evidence="3 7" id="KW-0479">Metal-binding</keyword>
<keyword evidence="5 7" id="KW-0408">Iron</keyword>